<evidence type="ECO:0000256" key="7">
    <source>
        <dbReference type="ARBA" id="ARBA00023014"/>
    </source>
</evidence>
<comment type="catalytic activity">
    <reaction evidence="8">
        <text>(sulfur carrier)-H + L-cysteine = (sulfur carrier)-SH + L-alanine</text>
        <dbReference type="Rhea" id="RHEA:43892"/>
        <dbReference type="Rhea" id="RHEA-COMP:14737"/>
        <dbReference type="Rhea" id="RHEA-COMP:14739"/>
        <dbReference type="ChEBI" id="CHEBI:29917"/>
        <dbReference type="ChEBI" id="CHEBI:35235"/>
        <dbReference type="ChEBI" id="CHEBI:57972"/>
        <dbReference type="ChEBI" id="CHEBI:64428"/>
        <dbReference type="EC" id="2.8.1.7"/>
    </reaction>
</comment>
<dbReference type="OrthoDB" id="9808002at2"/>
<dbReference type="PANTHER" id="PTHR11601">
    <property type="entry name" value="CYSTEINE DESULFURYLASE FAMILY MEMBER"/>
    <property type="match status" value="1"/>
</dbReference>
<dbReference type="SUPFAM" id="SSF53383">
    <property type="entry name" value="PLP-dependent transferases"/>
    <property type="match status" value="1"/>
</dbReference>
<evidence type="ECO:0000256" key="4">
    <source>
        <dbReference type="ARBA" id="ARBA00022723"/>
    </source>
</evidence>
<dbReference type="InterPro" id="IPR015421">
    <property type="entry name" value="PyrdxlP-dep_Trfase_major"/>
</dbReference>
<dbReference type="RefSeq" id="WP_123379512.1">
    <property type="nucleotide sequence ID" value="NZ_RJKN01000003.1"/>
</dbReference>
<dbReference type="InterPro" id="IPR016454">
    <property type="entry name" value="Cysteine_dSase"/>
</dbReference>
<feature type="domain" description="Aminotransferase class V" evidence="10">
    <location>
        <begin position="21"/>
        <end position="401"/>
    </location>
</feature>
<evidence type="ECO:0000256" key="9">
    <source>
        <dbReference type="SAM" id="MobiDB-lite"/>
    </source>
</evidence>
<dbReference type="FunCoup" id="A0A3N1HN87">
    <property type="interactions" value="399"/>
</dbReference>
<dbReference type="Gene3D" id="3.90.1150.10">
    <property type="entry name" value="Aspartate Aminotransferase, domain 1"/>
    <property type="match status" value="1"/>
</dbReference>
<dbReference type="Gene3D" id="3.40.640.10">
    <property type="entry name" value="Type I PLP-dependent aspartate aminotransferase-like (Major domain)"/>
    <property type="match status" value="1"/>
</dbReference>
<dbReference type="Pfam" id="PF00266">
    <property type="entry name" value="Aminotran_5"/>
    <property type="match status" value="1"/>
</dbReference>
<organism evidence="11 12">
    <name type="scientific">Pseudokineococcus lusitanus</name>
    <dbReference type="NCBI Taxonomy" id="763993"/>
    <lineage>
        <taxon>Bacteria</taxon>
        <taxon>Bacillati</taxon>
        <taxon>Actinomycetota</taxon>
        <taxon>Actinomycetes</taxon>
        <taxon>Kineosporiales</taxon>
        <taxon>Kineosporiaceae</taxon>
        <taxon>Pseudokineococcus</taxon>
    </lineage>
</organism>
<protein>
    <submittedName>
        <fullName evidence="11">Cysteine desulfurase</fullName>
    </submittedName>
</protein>
<feature type="compositionally biased region" description="Low complexity" evidence="9">
    <location>
        <begin position="429"/>
        <end position="438"/>
    </location>
</feature>
<dbReference type="AlphaFoldDB" id="A0A3N1HN87"/>
<evidence type="ECO:0000256" key="5">
    <source>
        <dbReference type="ARBA" id="ARBA00022898"/>
    </source>
</evidence>
<proteinExistence type="inferred from homology"/>
<accession>A0A3N1HN87</accession>
<evidence type="ECO:0000256" key="2">
    <source>
        <dbReference type="ARBA" id="ARBA00006490"/>
    </source>
</evidence>
<dbReference type="EMBL" id="RJKN01000003">
    <property type="protein sequence ID" value="ROP43832.1"/>
    <property type="molecule type" value="Genomic_DNA"/>
</dbReference>
<keyword evidence="6" id="KW-0408">Iron</keyword>
<keyword evidence="3" id="KW-0808">Transferase</keyword>
<dbReference type="GO" id="GO:0046872">
    <property type="term" value="F:metal ion binding"/>
    <property type="evidence" value="ECO:0007669"/>
    <property type="project" value="UniProtKB-KW"/>
</dbReference>
<evidence type="ECO:0000313" key="12">
    <source>
        <dbReference type="Proteomes" id="UP000276232"/>
    </source>
</evidence>
<dbReference type="PIRSF" id="PIRSF005572">
    <property type="entry name" value="NifS"/>
    <property type="match status" value="1"/>
</dbReference>
<dbReference type="GO" id="GO:0051536">
    <property type="term" value="F:iron-sulfur cluster binding"/>
    <property type="evidence" value="ECO:0007669"/>
    <property type="project" value="UniProtKB-KW"/>
</dbReference>
<dbReference type="InParanoid" id="A0A3N1HN87"/>
<keyword evidence="12" id="KW-1185">Reference proteome</keyword>
<feature type="region of interest" description="Disordered" evidence="9">
    <location>
        <begin position="414"/>
        <end position="438"/>
    </location>
</feature>
<evidence type="ECO:0000313" key="11">
    <source>
        <dbReference type="EMBL" id="ROP43832.1"/>
    </source>
</evidence>
<gene>
    <name evidence="11" type="ORF">EDC03_1428</name>
</gene>
<comment type="cofactor">
    <cofactor evidence="1">
        <name>pyridoxal 5'-phosphate</name>
        <dbReference type="ChEBI" id="CHEBI:597326"/>
    </cofactor>
</comment>
<dbReference type="InterPro" id="IPR015422">
    <property type="entry name" value="PyrdxlP-dep_Trfase_small"/>
</dbReference>
<name>A0A3N1HN87_9ACTN</name>
<evidence type="ECO:0000256" key="6">
    <source>
        <dbReference type="ARBA" id="ARBA00023004"/>
    </source>
</evidence>
<evidence type="ECO:0000256" key="8">
    <source>
        <dbReference type="ARBA" id="ARBA00050776"/>
    </source>
</evidence>
<sequence>MTTDPLPGTQRGTPAAAPRRVYLDHAATTPVRPEALEALLAEAAHVGNPSSAHAEGRRARKVLEDAREEVAASLGARGDEVVLVSGGTEADNLALAGLVRARQAADPARRRLLVGAVEHPAVLEPARRLAAAGVVELVVVPVDDVGRLRTDALAAALAAAPGATALVSVMWANNETGTLQPLDEVVALAAAHGVPVHSDAVQAPATQDVDLAASGLAALSVSGHKVGAPVGTGALLVRRGTALAAVQHGGGHERGLRAGTPAAAQARGLAVALTAAAAERPAVAARLRGLRERLLDGVLGSPSASPAPGGAAPEAVLRGTRDPARSLPGTTLLTLPGCDADALLYLLDARGIAVSTGSACAAGALEASHVLTALGATGEDALGALRVSLGRTSTAEDVDALLAALPDVVAAARRARAATATPPRPAAPSRPLVAGAPR</sequence>
<dbReference type="Gene3D" id="1.10.260.50">
    <property type="match status" value="1"/>
</dbReference>
<dbReference type="Proteomes" id="UP000276232">
    <property type="component" value="Unassembled WGS sequence"/>
</dbReference>
<dbReference type="InterPro" id="IPR000192">
    <property type="entry name" value="Aminotrans_V_dom"/>
</dbReference>
<evidence type="ECO:0000259" key="10">
    <source>
        <dbReference type="Pfam" id="PF00266"/>
    </source>
</evidence>
<evidence type="ECO:0000256" key="3">
    <source>
        <dbReference type="ARBA" id="ARBA00022679"/>
    </source>
</evidence>
<keyword evidence="5" id="KW-0663">Pyridoxal phosphate</keyword>
<evidence type="ECO:0000256" key="1">
    <source>
        <dbReference type="ARBA" id="ARBA00001933"/>
    </source>
</evidence>
<comment type="similarity">
    <text evidence="2">Belongs to the class-V pyridoxal-phosphate-dependent aminotransferase family. NifS/IscS subfamily.</text>
</comment>
<comment type="caution">
    <text evidence="11">The sequence shown here is derived from an EMBL/GenBank/DDBJ whole genome shotgun (WGS) entry which is preliminary data.</text>
</comment>
<dbReference type="PANTHER" id="PTHR11601:SF34">
    <property type="entry name" value="CYSTEINE DESULFURASE"/>
    <property type="match status" value="1"/>
</dbReference>
<reference evidence="11 12" key="1">
    <citation type="journal article" date="2015" name="Stand. Genomic Sci.">
        <title>Genomic Encyclopedia of Bacterial and Archaeal Type Strains, Phase III: the genomes of soil and plant-associated and newly described type strains.</title>
        <authorList>
            <person name="Whitman W.B."/>
            <person name="Woyke T."/>
            <person name="Klenk H.P."/>
            <person name="Zhou Y."/>
            <person name="Lilburn T.G."/>
            <person name="Beck B.J."/>
            <person name="De Vos P."/>
            <person name="Vandamme P."/>
            <person name="Eisen J.A."/>
            <person name="Garrity G."/>
            <person name="Hugenholtz P."/>
            <person name="Kyrpides N.C."/>
        </authorList>
    </citation>
    <scope>NUCLEOTIDE SEQUENCE [LARGE SCALE GENOMIC DNA]</scope>
    <source>
        <strain evidence="11 12">CECT 7306</strain>
    </source>
</reference>
<keyword evidence="7" id="KW-0411">Iron-sulfur</keyword>
<keyword evidence="4" id="KW-0479">Metal-binding</keyword>
<dbReference type="InterPro" id="IPR015424">
    <property type="entry name" value="PyrdxlP-dep_Trfase"/>
</dbReference>
<dbReference type="GO" id="GO:0031071">
    <property type="term" value="F:cysteine desulfurase activity"/>
    <property type="evidence" value="ECO:0007669"/>
    <property type="project" value="UniProtKB-EC"/>
</dbReference>